<evidence type="ECO:0000313" key="16">
    <source>
        <dbReference type="Proteomes" id="UP000263094"/>
    </source>
</evidence>
<evidence type="ECO:0000256" key="11">
    <source>
        <dbReference type="SAM" id="MobiDB-lite"/>
    </source>
</evidence>
<keyword evidence="7 12" id="KW-1133">Transmembrane helix</keyword>
<evidence type="ECO:0000259" key="14">
    <source>
        <dbReference type="PROSITE" id="PS50850"/>
    </source>
</evidence>
<keyword evidence="3" id="KW-1003">Cell membrane</keyword>
<sequence>MEQLIAEDPERIGPYRLIARLGAGGMGLVYLGRSEAGRTVAVKVVQAEHAAHPEFRRRFAREVAAARRVGGAWTADVLDADTDAQVPWVATQYIPGPDLTSVVAKDFGPLPEPSVRVLAHRLAEALTAVHGAGLIHRDLKPSNVLVTVDGPRVIDFGIARAMDGLATDSLLTHTGMLIGSPGFMSPEQVRGSTLTAASDVFCLGAVLVYASTGRLLFGAGTSGLNAHMFKVAEEEADLTGVPDTLLDLVQACLRKDPGRRPTPAQIMERTAPQAAGEWLPGSVLAQLGRHAAQLLDFAPVTRAPAGPQAAAPHPAAPTPVAPDPAVPTPAVPAQPGNPYAGSPHVPGGYVPTTPADPTGPPAGRRRTLIVAALAQLMVVLDAAVSIVGFGRMTEDVGLAWQAGWLLTGHALVFGGLLLVGGHLCDVVGRRTTLLIGLTGCVVASVLTASAPDTDVLAWGRVLQGASAALVTPAALALTAAGAGSGPSRGKVLGTYALVGIGGPLFAIPFAAMLAQAGTWRIAYYALAVLTLLVVVAAAAVVQDRTRRNPARFDLVGTVLGTLGLLAVGFGTERAFTLPGIAPGAVGAIAAGGLLLAAFFWWQSRAAEPMLPSSVWRDSGRKGVLLALVLAVVALQVLAYGQVAFSFMFGSGPGCVTAVLAVVGYLFGARKLAPRLSDRARLVGGLLLTGGGLVPMPFVEVHGFYAFVLVGLLVCALGLGLASGSLFAAATEGVPSGDTGAMAGAVHALLQVGAWVGTVVAMSAFEGAHPGLGLIVDHVSAPRWWGAAALLVVAAAVAGRSRQEAIIHV</sequence>
<feature type="compositionally biased region" description="Low complexity" evidence="11">
    <location>
        <begin position="304"/>
        <end position="313"/>
    </location>
</feature>
<dbReference type="GO" id="GO:0004672">
    <property type="term" value="F:protein kinase activity"/>
    <property type="evidence" value="ECO:0007669"/>
    <property type="project" value="InterPro"/>
</dbReference>
<evidence type="ECO:0000256" key="2">
    <source>
        <dbReference type="ARBA" id="ARBA00022448"/>
    </source>
</evidence>
<evidence type="ECO:0000256" key="10">
    <source>
        <dbReference type="PROSITE-ProRule" id="PRU10141"/>
    </source>
</evidence>
<accession>A0A372M5H0</accession>
<dbReference type="PANTHER" id="PTHR42718:SF46">
    <property type="entry name" value="BLR6921 PROTEIN"/>
    <property type="match status" value="1"/>
</dbReference>
<dbReference type="PROSITE" id="PS50850">
    <property type="entry name" value="MFS"/>
    <property type="match status" value="1"/>
</dbReference>
<dbReference type="GO" id="GO:0022857">
    <property type="term" value="F:transmembrane transporter activity"/>
    <property type="evidence" value="ECO:0007669"/>
    <property type="project" value="InterPro"/>
</dbReference>
<feature type="region of interest" description="Disordered" evidence="11">
    <location>
        <begin position="304"/>
        <end position="362"/>
    </location>
</feature>
<keyword evidence="5 10" id="KW-0547">Nucleotide-binding</keyword>
<dbReference type="EMBL" id="QUAK01000084">
    <property type="protein sequence ID" value="RFU85765.1"/>
    <property type="molecule type" value="Genomic_DNA"/>
</dbReference>
<feature type="transmembrane region" description="Helical" evidence="12">
    <location>
        <begin position="368"/>
        <end position="392"/>
    </location>
</feature>
<feature type="transmembrane region" description="Helical" evidence="12">
    <location>
        <begin position="646"/>
        <end position="667"/>
    </location>
</feature>
<organism evidence="15 16">
    <name type="scientific">Streptomyces triticagri</name>
    <dbReference type="NCBI Taxonomy" id="2293568"/>
    <lineage>
        <taxon>Bacteria</taxon>
        <taxon>Bacillati</taxon>
        <taxon>Actinomycetota</taxon>
        <taxon>Actinomycetes</taxon>
        <taxon>Kitasatosporales</taxon>
        <taxon>Streptomycetaceae</taxon>
        <taxon>Streptomyces</taxon>
    </lineage>
</organism>
<feature type="transmembrane region" description="Helical" evidence="12">
    <location>
        <begin position="462"/>
        <end position="483"/>
    </location>
</feature>
<feature type="transmembrane region" description="Helical" evidence="12">
    <location>
        <begin position="495"/>
        <end position="515"/>
    </location>
</feature>
<dbReference type="InterPro" id="IPR000719">
    <property type="entry name" value="Prot_kinase_dom"/>
</dbReference>
<evidence type="ECO:0000256" key="6">
    <source>
        <dbReference type="ARBA" id="ARBA00022840"/>
    </source>
</evidence>
<feature type="transmembrane region" description="Helical" evidence="12">
    <location>
        <begin position="552"/>
        <end position="571"/>
    </location>
</feature>
<evidence type="ECO:0000256" key="1">
    <source>
        <dbReference type="ARBA" id="ARBA00004651"/>
    </source>
</evidence>
<comment type="subcellular location">
    <subcellularLocation>
        <location evidence="1">Cell membrane</location>
        <topology evidence="1">Multi-pass membrane protein</topology>
    </subcellularLocation>
</comment>
<dbReference type="SUPFAM" id="SSF56112">
    <property type="entry name" value="Protein kinase-like (PK-like)"/>
    <property type="match status" value="1"/>
</dbReference>
<keyword evidence="9" id="KW-0046">Antibiotic resistance</keyword>
<evidence type="ECO:0000256" key="3">
    <source>
        <dbReference type="ARBA" id="ARBA00022475"/>
    </source>
</evidence>
<evidence type="ECO:0000256" key="8">
    <source>
        <dbReference type="ARBA" id="ARBA00023136"/>
    </source>
</evidence>
<evidence type="ECO:0000256" key="7">
    <source>
        <dbReference type="ARBA" id="ARBA00022989"/>
    </source>
</evidence>
<dbReference type="Gene3D" id="1.20.1250.20">
    <property type="entry name" value="MFS general substrate transporter like domains"/>
    <property type="match status" value="1"/>
</dbReference>
<feature type="transmembrane region" description="Helical" evidence="12">
    <location>
        <begin position="521"/>
        <end position="540"/>
    </location>
</feature>
<dbReference type="PROSITE" id="PS50011">
    <property type="entry name" value="PROTEIN_KINASE_DOM"/>
    <property type="match status" value="1"/>
</dbReference>
<comment type="caution">
    <text evidence="15">The sequence shown here is derived from an EMBL/GenBank/DDBJ whole genome shotgun (WGS) entry which is preliminary data.</text>
</comment>
<dbReference type="Gene3D" id="3.30.200.20">
    <property type="entry name" value="Phosphorylase Kinase, domain 1"/>
    <property type="match status" value="1"/>
</dbReference>
<proteinExistence type="predicted"/>
<keyword evidence="16" id="KW-1185">Reference proteome</keyword>
<dbReference type="PROSITE" id="PS00107">
    <property type="entry name" value="PROTEIN_KINASE_ATP"/>
    <property type="match status" value="1"/>
</dbReference>
<keyword evidence="6 10" id="KW-0067">ATP-binding</keyword>
<dbReference type="GO" id="GO:0046677">
    <property type="term" value="P:response to antibiotic"/>
    <property type="evidence" value="ECO:0007669"/>
    <property type="project" value="UniProtKB-KW"/>
</dbReference>
<evidence type="ECO:0000256" key="9">
    <source>
        <dbReference type="ARBA" id="ARBA00023251"/>
    </source>
</evidence>
<dbReference type="InterPro" id="IPR036259">
    <property type="entry name" value="MFS_trans_sf"/>
</dbReference>
<evidence type="ECO:0000256" key="12">
    <source>
        <dbReference type="SAM" id="Phobius"/>
    </source>
</evidence>
<feature type="transmembrane region" description="Helical" evidence="12">
    <location>
        <begin position="703"/>
        <end position="728"/>
    </location>
</feature>
<keyword evidence="8 12" id="KW-0472">Membrane</keyword>
<dbReference type="AlphaFoldDB" id="A0A372M5H0"/>
<evidence type="ECO:0000256" key="4">
    <source>
        <dbReference type="ARBA" id="ARBA00022692"/>
    </source>
</evidence>
<gene>
    <name evidence="15" type="ORF">DY218_15760</name>
</gene>
<dbReference type="Gene3D" id="1.10.510.10">
    <property type="entry name" value="Transferase(Phosphotransferase) domain 1"/>
    <property type="match status" value="1"/>
</dbReference>
<dbReference type="CDD" id="cd14014">
    <property type="entry name" value="STKc_PknB_like"/>
    <property type="match status" value="1"/>
</dbReference>
<dbReference type="InterPro" id="IPR011009">
    <property type="entry name" value="Kinase-like_dom_sf"/>
</dbReference>
<dbReference type="GO" id="GO:0005524">
    <property type="term" value="F:ATP binding"/>
    <property type="evidence" value="ECO:0007669"/>
    <property type="project" value="UniProtKB-UniRule"/>
</dbReference>
<dbReference type="RefSeq" id="WP_128556658.1">
    <property type="nucleotide sequence ID" value="NZ_QUAK01000084.1"/>
</dbReference>
<feature type="transmembrane region" description="Helical" evidence="12">
    <location>
        <begin position="577"/>
        <end position="601"/>
    </location>
</feature>
<protein>
    <submittedName>
        <fullName evidence="15">MFS transporter</fullName>
    </submittedName>
</protein>
<dbReference type="Pfam" id="PF07690">
    <property type="entry name" value="MFS_1"/>
    <property type="match status" value="1"/>
</dbReference>
<dbReference type="Proteomes" id="UP000263094">
    <property type="component" value="Unassembled WGS sequence"/>
</dbReference>
<name>A0A372M5H0_9ACTN</name>
<evidence type="ECO:0000256" key="5">
    <source>
        <dbReference type="ARBA" id="ARBA00022741"/>
    </source>
</evidence>
<dbReference type="InterPro" id="IPR020846">
    <property type="entry name" value="MFS_dom"/>
</dbReference>
<dbReference type="GO" id="GO:0005886">
    <property type="term" value="C:plasma membrane"/>
    <property type="evidence" value="ECO:0007669"/>
    <property type="project" value="UniProtKB-SubCell"/>
</dbReference>
<dbReference type="InterPro" id="IPR008271">
    <property type="entry name" value="Ser/Thr_kinase_AS"/>
</dbReference>
<dbReference type="OrthoDB" id="9762169at2"/>
<feature type="compositionally biased region" description="Pro residues" evidence="11">
    <location>
        <begin position="314"/>
        <end position="332"/>
    </location>
</feature>
<feature type="binding site" evidence="10">
    <location>
        <position position="43"/>
    </location>
    <ligand>
        <name>ATP</name>
        <dbReference type="ChEBI" id="CHEBI:30616"/>
    </ligand>
</feature>
<keyword evidence="2" id="KW-0813">Transport</keyword>
<feature type="domain" description="Protein kinase" evidence="13">
    <location>
        <begin position="15"/>
        <end position="279"/>
    </location>
</feature>
<feature type="transmembrane region" description="Helical" evidence="12">
    <location>
        <begin position="398"/>
        <end position="419"/>
    </location>
</feature>
<feature type="domain" description="Major facilitator superfamily (MFS) profile" evidence="14">
    <location>
        <begin position="367"/>
        <end position="805"/>
    </location>
</feature>
<dbReference type="PANTHER" id="PTHR42718">
    <property type="entry name" value="MAJOR FACILITATOR SUPERFAMILY MULTIDRUG TRANSPORTER MFSC"/>
    <property type="match status" value="1"/>
</dbReference>
<reference evidence="15 16" key="1">
    <citation type="submission" date="2018-08" db="EMBL/GenBank/DDBJ databases">
        <title>Isolation, diversity and antifungal activity of Actinobacteria from wheat.</title>
        <authorList>
            <person name="Han C."/>
        </authorList>
    </citation>
    <scope>NUCLEOTIDE SEQUENCE [LARGE SCALE GENOMIC DNA]</scope>
    <source>
        <strain evidence="15 16">NEAU-YY421</strain>
    </source>
</reference>
<evidence type="ECO:0000313" key="15">
    <source>
        <dbReference type="EMBL" id="RFU85765.1"/>
    </source>
</evidence>
<dbReference type="InterPro" id="IPR017441">
    <property type="entry name" value="Protein_kinase_ATP_BS"/>
</dbReference>
<feature type="transmembrane region" description="Helical" evidence="12">
    <location>
        <begin position="431"/>
        <end position="450"/>
    </location>
</feature>
<dbReference type="InterPro" id="IPR011701">
    <property type="entry name" value="MFS"/>
</dbReference>
<feature type="transmembrane region" description="Helical" evidence="12">
    <location>
        <begin position="740"/>
        <end position="763"/>
    </location>
</feature>
<keyword evidence="4 12" id="KW-0812">Transmembrane</keyword>
<dbReference type="Pfam" id="PF00069">
    <property type="entry name" value="Pkinase"/>
    <property type="match status" value="1"/>
</dbReference>
<feature type="transmembrane region" description="Helical" evidence="12">
    <location>
        <begin position="622"/>
        <end position="640"/>
    </location>
</feature>
<feature type="transmembrane region" description="Helical" evidence="12">
    <location>
        <begin position="783"/>
        <end position="800"/>
    </location>
</feature>
<dbReference type="SUPFAM" id="SSF103473">
    <property type="entry name" value="MFS general substrate transporter"/>
    <property type="match status" value="1"/>
</dbReference>
<dbReference type="PROSITE" id="PS00108">
    <property type="entry name" value="PROTEIN_KINASE_ST"/>
    <property type="match status" value="1"/>
</dbReference>
<dbReference type="SMART" id="SM00220">
    <property type="entry name" value="S_TKc"/>
    <property type="match status" value="1"/>
</dbReference>
<feature type="transmembrane region" description="Helical" evidence="12">
    <location>
        <begin position="679"/>
        <end position="697"/>
    </location>
</feature>
<evidence type="ECO:0000259" key="13">
    <source>
        <dbReference type="PROSITE" id="PS50011"/>
    </source>
</evidence>